<dbReference type="PANTHER" id="PTHR33204:SF18">
    <property type="entry name" value="TRANSCRIPTIONAL REGULATORY PROTEIN"/>
    <property type="match status" value="1"/>
</dbReference>
<dbReference type="EMBL" id="JADYTN010000002">
    <property type="protein sequence ID" value="MCF2562695.1"/>
    <property type="molecule type" value="Genomic_DNA"/>
</dbReference>
<evidence type="ECO:0000256" key="3">
    <source>
        <dbReference type="ARBA" id="ARBA00023163"/>
    </source>
</evidence>
<organism evidence="5 6">
    <name type="scientific">Xylanibacter brevis</name>
    <dbReference type="NCBI Taxonomy" id="83231"/>
    <lineage>
        <taxon>Bacteria</taxon>
        <taxon>Pseudomonadati</taxon>
        <taxon>Bacteroidota</taxon>
        <taxon>Bacteroidia</taxon>
        <taxon>Bacteroidales</taxon>
        <taxon>Prevotellaceae</taxon>
        <taxon>Xylanibacter</taxon>
    </lineage>
</organism>
<dbReference type="InterPro" id="IPR002577">
    <property type="entry name" value="HTH_HxlR"/>
</dbReference>
<dbReference type="Pfam" id="PF01638">
    <property type="entry name" value="HxlR"/>
    <property type="match status" value="1"/>
</dbReference>
<sequence>MEDTTTMFLNEMFPNCPVRNILARVGAKWSLIVMHELLQHHEPMRFSALQKSIPDISQKMLTTTLRDLEADGFIIRKVYPEVPPRTEYSMTPRACSFMEACRPMIQWAIDNFSAIIKDRESRG</sequence>
<dbReference type="PANTHER" id="PTHR33204">
    <property type="entry name" value="TRANSCRIPTIONAL REGULATOR, MARR FAMILY"/>
    <property type="match status" value="1"/>
</dbReference>
<dbReference type="InterPro" id="IPR036388">
    <property type="entry name" value="WH-like_DNA-bd_sf"/>
</dbReference>
<evidence type="ECO:0000256" key="2">
    <source>
        <dbReference type="ARBA" id="ARBA00023125"/>
    </source>
</evidence>
<dbReference type="InterPro" id="IPR036390">
    <property type="entry name" value="WH_DNA-bd_sf"/>
</dbReference>
<keyword evidence="3" id="KW-0804">Transcription</keyword>
<keyword evidence="1" id="KW-0805">Transcription regulation</keyword>
<dbReference type="Proteomes" id="UP001200470">
    <property type="component" value="Unassembled WGS sequence"/>
</dbReference>
<keyword evidence="6" id="KW-1185">Reference proteome</keyword>
<evidence type="ECO:0000259" key="4">
    <source>
        <dbReference type="PROSITE" id="PS51118"/>
    </source>
</evidence>
<feature type="domain" description="HTH hxlR-type" evidence="4">
    <location>
        <begin position="16"/>
        <end position="116"/>
    </location>
</feature>
<name>A0ABS9CC48_9BACT</name>
<comment type="caution">
    <text evidence="5">The sequence shown here is derived from an EMBL/GenBank/DDBJ whole genome shotgun (WGS) entry which is preliminary data.</text>
</comment>
<dbReference type="SUPFAM" id="SSF46785">
    <property type="entry name" value="Winged helix' DNA-binding domain"/>
    <property type="match status" value="1"/>
</dbReference>
<evidence type="ECO:0000313" key="5">
    <source>
        <dbReference type="EMBL" id="MCF2562695.1"/>
    </source>
</evidence>
<reference evidence="5 6" key="1">
    <citation type="submission" date="2020-12" db="EMBL/GenBank/DDBJ databases">
        <title>Whole genome sequences of gut porcine anaerobes.</title>
        <authorList>
            <person name="Kubasova T."/>
            <person name="Jahodarova E."/>
            <person name="Rychlik I."/>
        </authorList>
    </citation>
    <scope>NUCLEOTIDE SEQUENCE [LARGE SCALE GENOMIC DNA]</scope>
    <source>
        <strain evidence="5 6">An925</strain>
    </source>
</reference>
<dbReference type="Gene3D" id="1.10.10.10">
    <property type="entry name" value="Winged helix-like DNA-binding domain superfamily/Winged helix DNA-binding domain"/>
    <property type="match status" value="1"/>
</dbReference>
<keyword evidence="2" id="KW-0238">DNA-binding</keyword>
<dbReference type="PROSITE" id="PS51118">
    <property type="entry name" value="HTH_HXLR"/>
    <property type="match status" value="1"/>
</dbReference>
<evidence type="ECO:0000256" key="1">
    <source>
        <dbReference type="ARBA" id="ARBA00023015"/>
    </source>
</evidence>
<protein>
    <submittedName>
        <fullName evidence="5">Helix-turn-helix transcriptional regulator</fullName>
    </submittedName>
</protein>
<proteinExistence type="predicted"/>
<evidence type="ECO:0000313" key="6">
    <source>
        <dbReference type="Proteomes" id="UP001200470"/>
    </source>
</evidence>
<gene>
    <name evidence="5" type="ORF">I6E12_01000</name>
</gene>
<accession>A0ABS9CC48</accession>